<comment type="caution">
    <text evidence="2">The sequence shown here is derived from an EMBL/GenBank/DDBJ whole genome shotgun (WGS) entry which is preliminary data.</text>
</comment>
<feature type="region of interest" description="Disordered" evidence="1">
    <location>
        <begin position="1"/>
        <end position="20"/>
    </location>
</feature>
<reference evidence="2 3" key="1">
    <citation type="submission" date="2014-07" db="EMBL/GenBank/DDBJ databases">
        <title>Draft genome sequence of Thalassospira profundimaris S25-3-2.</title>
        <authorList>
            <person name="Lai Q."/>
            <person name="Shao Z."/>
        </authorList>
    </citation>
    <scope>NUCLEOTIDE SEQUENCE [LARGE SCALE GENOMIC DNA]</scope>
    <source>
        <strain evidence="2 3">S25-3-2</strain>
    </source>
</reference>
<sequence>MADLPHSRKKERKTSHGSLSGDLTRTFILNFLTGIHLKSGNPDTKITQDICAENRFAPAECQKKNQTFELF</sequence>
<protein>
    <submittedName>
        <fullName evidence="2">Uncharacterized protein</fullName>
    </submittedName>
</protein>
<dbReference type="Proteomes" id="UP000252517">
    <property type="component" value="Unassembled WGS sequence"/>
</dbReference>
<name>A0A367XMX6_9PROT</name>
<evidence type="ECO:0000256" key="1">
    <source>
        <dbReference type="SAM" id="MobiDB-lite"/>
    </source>
</evidence>
<evidence type="ECO:0000313" key="3">
    <source>
        <dbReference type="Proteomes" id="UP000252517"/>
    </source>
</evidence>
<dbReference type="EMBL" id="JPWH01000001">
    <property type="protein sequence ID" value="RCK54171.1"/>
    <property type="molecule type" value="Genomic_DNA"/>
</dbReference>
<organism evidence="2 3">
    <name type="scientific">Thalassospira profundimaris</name>
    <dbReference type="NCBI Taxonomy" id="502049"/>
    <lineage>
        <taxon>Bacteria</taxon>
        <taxon>Pseudomonadati</taxon>
        <taxon>Pseudomonadota</taxon>
        <taxon>Alphaproteobacteria</taxon>
        <taxon>Rhodospirillales</taxon>
        <taxon>Thalassospiraceae</taxon>
        <taxon>Thalassospira</taxon>
    </lineage>
</organism>
<dbReference type="AlphaFoldDB" id="A0A367XMX6"/>
<accession>A0A367XMX6</accession>
<evidence type="ECO:0000313" key="2">
    <source>
        <dbReference type="EMBL" id="RCK54171.1"/>
    </source>
</evidence>
<gene>
    <name evidence="2" type="ORF">TH25_02270</name>
</gene>
<proteinExistence type="predicted"/>